<gene>
    <name evidence="6" type="ORF">GCM10011352_19850</name>
</gene>
<keyword evidence="7" id="KW-1185">Reference proteome</keyword>
<dbReference type="Pfam" id="PF13407">
    <property type="entry name" value="Peripla_BP_4"/>
    <property type="match status" value="1"/>
</dbReference>
<keyword evidence="3 4" id="KW-0732">Signal</keyword>
<protein>
    <submittedName>
        <fullName evidence="6">Sugar ABC transporter substrate-binding protein</fullName>
    </submittedName>
</protein>
<evidence type="ECO:0000256" key="2">
    <source>
        <dbReference type="ARBA" id="ARBA00007639"/>
    </source>
</evidence>
<evidence type="ECO:0000256" key="3">
    <source>
        <dbReference type="ARBA" id="ARBA00022729"/>
    </source>
</evidence>
<feature type="domain" description="Periplasmic binding protein" evidence="5">
    <location>
        <begin position="34"/>
        <end position="277"/>
    </location>
</feature>
<organism evidence="6 7">
    <name type="scientific">Marinobacterium zhoushanense</name>
    <dbReference type="NCBI Taxonomy" id="1679163"/>
    <lineage>
        <taxon>Bacteria</taxon>
        <taxon>Pseudomonadati</taxon>
        <taxon>Pseudomonadota</taxon>
        <taxon>Gammaproteobacteria</taxon>
        <taxon>Oceanospirillales</taxon>
        <taxon>Oceanospirillaceae</taxon>
        <taxon>Marinobacterium</taxon>
    </lineage>
</organism>
<evidence type="ECO:0000259" key="5">
    <source>
        <dbReference type="Pfam" id="PF13407"/>
    </source>
</evidence>
<dbReference type="CDD" id="cd06309">
    <property type="entry name" value="PBP1_galactofuranose_YtfQ-like"/>
    <property type="match status" value="1"/>
</dbReference>
<comment type="similarity">
    <text evidence="2">Belongs to the bacterial solute-binding protein 2 family.</text>
</comment>
<dbReference type="PANTHER" id="PTHR46847:SF3">
    <property type="entry name" value="GALACTOFURANOSE-BINDING PROTEIN YTFQ"/>
    <property type="match status" value="1"/>
</dbReference>
<dbReference type="Proteomes" id="UP000629025">
    <property type="component" value="Unassembled WGS sequence"/>
</dbReference>
<dbReference type="Gene3D" id="3.40.50.2300">
    <property type="match status" value="2"/>
</dbReference>
<feature type="chain" id="PRO_5045865566" evidence="4">
    <location>
        <begin position="31"/>
        <end position="320"/>
    </location>
</feature>
<name>A0ABQ1KEQ5_9GAMM</name>
<dbReference type="SUPFAM" id="SSF53822">
    <property type="entry name" value="Periplasmic binding protein-like I"/>
    <property type="match status" value="1"/>
</dbReference>
<accession>A0ABQ1KEQ5</accession>
<proteinExistence type="inferred from homology"/>
<dbReference type="InterPro" id="IPR025997">
    <property type="entry name" value="SBP_2_dom"/>
</dbReference>
<reference evidence="7" key="1">
    <citation type="journal article" date="2019" name="Int. J. Syst. Evol. Microbiol.">
        <title>The Global Catalogue of Microorganisms (GCM) 10K type strain sequencing project: providing services to taxonomists for standard genome sequencing and annotation.</title>
        <authorList>
            <consortium name="The Broad Institute Genomics Platform"/>
            <consortium name="The Broad Institute Genome Sequencing Center for Infectious Disease"/>
            <person name="Wu L."/>
            <person name="Ma J."/>
        </authorList>
    </citation>
    <scope>NUCLEOTIDE SEQUENCE [LARGE SCALE GENOMIC DNA]</scope>
    <source>
        <strain evidence="7">CGMCC 1.15341</strain>
    </source>
</reference>
<dbReference type="EMBL" id="BMIJ01000004">
    <property type="protein sequence ID" value="GGB93838.1"/>
    <property type="molecule type" value="Genomic_DNA"/>
</dbReference>
<evidence type="ECO:0000256" key="1">
    <source>
        <dbReference type="ARBA" id="ARBA00004196"/>
    </source>
</evidence>
<evidence type="ECO:0000313" key="6">
    <source>
        <dbReference type="EMBL" id="GGB93838.1"/>
    </source>
</evidence>
<feature type="signal peptide" evidence="4">
    <location>
        <begin position="1"/>
        <end position="30"/>
    </location>
</feature>
<dbReference type="InterPro" id="IPR028082">
    <property type="entry name" value="Peripla_BP_I"/>
</dbReference>
<comment type="subcellular location">
    <subcellularLocation>
        <location evidence="1">Cell envelope</location>
    </subcellularLocation>
</comment>
<evidence type="ECO:0000256" key="4">
    <source>
        <dbReference type="SAM" id="SignalP"/>
    </source>
</evidence>
<comment type="caution">
    <text evidence="6">The sequence shown here is derived from an EMBL/GenBank/DDBJ whole genome shotgun (WGS) entry which is preliminary data.</text>
</comment>
<dbReference type="PANTHER" id="PTHR46847">
    <property type="entry name" value="D-ALLOSE-BINDING PERIPLASMIC PROTEIN-RELATED"/>
    <property type="match status" value="1"/>
</dbReference>
<sequence>MSYSMKHLKTRVCSTLAMAVALGLSATAQAEMLIGFSQIGSESGWRTSETASIKAEAERRGIDLKFSDAQQKQENQIKAVRSFIAQGVDGILLAPVVETGWDQVLKEAKGAGIPVVLIDRGVDADESLYLTKVASDFVQEGALAAAWLAAETNGVCDVVELQGTVGSSAANDRKEGFESVIGNFPSLSIIRSQSGNFTRSGGKEVMESFLKAENGGKSICAVYAHNDDMALGAVQAIKEAGLKPGEDILVVSIDAVPDIFKAMADGDTNATIELNPHLGGPAFDAIKTAKSGREVPKWIKANGPLYLPDTAAEEYKKRSS</sequence>
<dbReference type="RefSeq" id="WP_229680694.1">
    <property type="nucleotide sequence ID" value="NZ_BMIJ01000004.1"/>
</dbReference>
<evidence type="ECO:0000313" key="7">
    <source>
        <dbReference type="Proteomes" id="UP000629025"/>
    </source>
</evidence>